<evidence type="ECO:0000256" key="2">
    <source>
        <dbReference type="ARBA" id="ARBA00022723"/>
    </source>
</evidence>
<dbReference type="Pfam" id="PF13531">
    <property type="entry name" value="SBP_bac_11"/>
    <property type="match status" value="1"/>
</dbReference>
<accession>A0ABW3T7B5</accession>
<keyword evidence="6" id="KW-1185">Reference proteome</keyword>
<evidence type="ECO:0000256" key="1">
    <source>
        <dbReference type="ARBA" id="ARBA00009175"/>
    </source>
</evidence>
<keyword evidence="3 4" id="KW-0732">Signal</keyword>
<dbReference type="CDD" id="cd13539">
    <property type="entry name" value="PBP2_AvModA"/>
    <property type="match status" value="1"/>
</dbReference>
<dbReference type="NCBIfam" id="TIGR01256">
    <property type="entry name" value="modA"/>
    <property type="match status" value="1"/>
</dbReference>
<dbReference type="SUPFAM" id="SSF53850">
    <property type="entry name" value="Periplasmic binding protein-like II"/>
    <property type="match status" value="1"/>
</dbReference>
<dbReference type="InterPro" id="IPR005950">
    <property type="entry name" value="ModA"/>
</dbReference>
<feature type="signal peptide" evidence="4">
    <location>
        <begin position="1"/>
        <end position="21"/>
    </location>
</feature>
<evidence type="ECO:0000256" key="4">
    <source>
        <dbReference type="SAM" id="SignalP"/>
    </source>
</evidence>
<dbReference type="PANTHER" id="PTHR30632">
    <property type="entry name" value="MOLYBDATE-BINDING PERIPLASMIC PROTEIN"/>
    <property type="match status" value="1"/>
</dbReference>
<evidence type="ECO:0000313" key="5">
    <source>
        <dbReference type="EMBL" id="MFD1192960.1"/>
    </source>
</evidence>
<gene>
    <name evidence="5" type="primary">modA</name>
    <name evidence="5" type="ORF">ACFQ27_20395</name>
</gene>
<reference evidence="6" key="1">
    <citation type="journal article" date="2019" name="Int. J. Syst. Evol. Microbiol.">
        <title>The Global Catalogue of Microorganisms (GCM) 10K type strain sequencing project: providing services to taxonomists for standard genome sequencing and annotation.</title>
        <authorList>
            <consortium name="The Broad Institute Genomics Platform"/>
            <consortium name="The Broad Institute Genome Sequencing Center for Infectious Disease"/>
            <person name="Wu L."/>
            <person name="Ma J."/>
        </authorList>
    </citation>
    <scope>NUCLEOTIDE SEQUENCE [LARGE SCALE GENOMIC DNA]</scope>
    <source>
        <strain evidence="6">CCUG 55074</strain>
    </source>
</reference>
<dbReference type="Gene3D" id="3.40.190.10">
    <property type="entry name" value="Periplasmic binding protein-like II"/>
    <property type="match status" value="2"/>
</dbReference>
<dbReference type="PANTHER" id="PTHR30632:SF14">
    <property type="entry name" value="TUNGSTATE_MOLYBDATE_CHROMATE-BINDING PROTEIN MODA"/>
    <property type="match status" value="1"/>
</dbReference>
<name>A0ABW3T7B5_9CAUL</name>
<evidence type="ECO:0000256" key="3">
    <source>
        <dbReference type="ARBA" id="ARBA00022729"/>
    </source>
</evidence>
<keyword evidence="2" id="KW-0479">Metal-binding</keyword>
<dbReference type="PIRSF" id="PIRSF004846">
    <property type="entry name" value="ModA"/>
    <property type="match status" value="1"/>
</dbReference>
<protein>
    <submittedName>
        <fullName evidence="5">Molybdate ABC transporter substrate-binding protein</fullName>
    </submittedName>
</protein>
<proteinExistence type="inferred from homology"/>
<comment type="similarity">
    <text evidence="1">Belongs to the bacterial solute-binding protein ModA family.</text>
</comment>
<dbReference type="RefSeq" id="WP_377354863.1">
    <property type="nucleotide sequence ID" value="NZ_JBHTLQ010000097.1"/>
</dbReference>
<dbReference type="InterPro" id="IPR044084">
    <property type="entry name" value="AvModA-like_subst-bd"/>
</dbReference>
<comment type="caution">
    <text evidence="5">The sequence shown here is derived from an EMBL/GenBank/DDBJ whole genome shotgun (WGS) entry which is preliminary data.</text>
</comment>
<dbReference type="EMBL" id="JBHTLQ010000097">
    <property type="protein sequence ID" value="MFD1192960.1"/>
    <property type="molecule type" value="Genomic_DNA"/>
</dbReference>
<evidence type="ECO:0000313" key="6">
    <source>
        <dbReference type="Proteomes" id="UP001597216"/>
    </source>
</evidence>
<dbReference type="Proteomes" id="UP001597216">
    <property type="component" value="Unassembled WGS sequence"/>
</dbReference>
<organism evidence="5 6">
    <name type="scientific">Phenylobacterium conjunctum</name>
    <dbReference type="NCBI Taxonomy" id="1298959"/>
    <lineage>
        <taxon>Bacteria</taxon>
        <taxon>Pseudomonadati</taxon>
        <taxon>Pseudomonadota</taxon>
        <taxon>Alphaproteobacteria</taxon>
        <taxon>Caulobacterales</taxon>
        <taxon>Caulobacteraceae</taxon>
        <taxon>Phenylobacterium</taxon>
    </lineage>
</organism>
<dbReference type="InterPro" id="IPR050682">
    <property type="entry name" value="ModA/WtpA"/>
</dbReference>
<sequence length="258" mass="27039">MRRALLAGLLALALPFAPARAAEVPAIAAAADLNFALTEVAAQFTRDTGKSVKLTFGSSGNFTTQIQQGAPFEMFLSADESYVQMLAKAGRTDGVGDLYAIGRLAVFAPTGSPVKADAGLKDVRQALADGRLKALAIANPEHAPYGRAAQEALTHQTLWDAAKPRLVLGDNAAQATQFAVTGSAQVGLIPYALALAPAVSSKGAYALVPSAWHKPLRQRMVLIKGADDTARAFYAYLKTAKVKAILSRYGFTLPAGVK</sequence>
<feature type="chain" id="PRO_5045811536" evidence="4">
    <location>
        <begin position="22"/>
        <end position="258"/>
    </location>
</feature>